<dbReference type="InterPro" id="IPR000210">
    <property type="entry name" value="BTB/POZ_dom"/>
</dbReference>
<feature type="domain" description="BTB" evidence="1">
    <location>
        <begin position="165"/>
        <end position="232"/>
    </location>
</feature>
<sequence length="324" mass="35592">MHRFVMKTDSYKSSISLDVDKALLTATVIGQSLQTPNVSAPGNSSLTWGIRCFPAGVTTEPEKVFIEFWINQAPMNVVADFTIRGTTIKHTVERTFDVTTTVPRIALVSHTDLLASGGILKDKFVVQCAITFKKASVVTSENLKACVTAPLVAQALLDVTNHDATDVNMVVGGRSLPLHRGYLCMISPVFHAMFTHDTKEAKSGIVTVKDFQFEAVEDAMNFCYGRSLENKNATEIIEALKVVDKYDIKGAIIALEDWLLANLNDNNVCDIADYAWNYNSEKLLQKCAEHYNKTLTKIASDPKFVELDPTVVSGLIKAAANLKV</sequence>
<dbReference type="SMART" id="SM00225">
    <property type="entry name" value="BTB"/>
    <property type="match status" value="1"/>
</dbReference>
<organism evidence="2 3">
    <name type="scientific">Panagrellus redivivus</name>
    <name type="common">Microworm</name>
    <dbReference type="NCBI Taxonomy" id="6233"/>
    <lineage>
        <taxon>Eukaryota</taxon>
        <taxon>Metazoa</taxon>
        <taxon>Ecdysozoa</taxon>
        <taxon>Nematoda</taxon>
        <taxon>Chromadorea</taxon>
        <taxon>Rhabditida</taxon>
        <taxon>Tylenchina</taxon>
        <taxon>Panagrolaimomorpha</taxon>
        <taxon>Panagrolaimoidea</taxon>
        <taxon>Panagrolaimidae</taxon>
        <taxon>Panagrellus</taxon>
    </lineage>
</organism>
<dbReference type="Pfam" id="PF00651">
    <property type="entry name" value="BTB"/>
    <property type="match status" value="1"/>
</dbReference>
<dbReference type="CDD" id="cd18186">
    <property type="entry name" value="BTB_POZ_ZBTB_KLHL-like"/>
    <property type="match status" value="1"/>
</dbReference>
<evidence type="ECO:0000313" key="3">
    <source>
        <dbReference type="WBParaSite" id="Pan_g23271.t1"/>
    </source>
</evidence>
<dbReference type="WBParaSite" id="Pan_g23271.t1">
    <property type="protein sequence ID" value="Pan_g23271.t1"/>
    <property type="gene ID" value="Pan_g23271"/>
</dbReference>
<dbReference type="PANTHER" id="PTHR24413">
    <property type="entry name" value="SPECKLE-TYPE POZ PROTEIN"/>
    <property type="match status" value="1"/>
</dbReference>
<reference evidence="3" key="2">
    <citation type="submission" date="2020-10" db="UniProtKB">
        <authorList>
            <consortium name="WormBaseParasite"/>
        </authorList>
    </citation>
    <scope>IDENTIFICATION</scope>
</reference>
<dbReference type="AlphaFoldDB" id="A0A7E4VP07"/>
<protein>
    <submittedName>
        <fullName evidence="3">BTB domain-containing protein</fullName>
    </submittedName>
</protein>
<accession>A0A7E4VP07</accession>
<dbReference type="PROSITE" id="PS50097">
    <property type="entry name" value="BTB"/>
    <property type="match status" value="1"/>
</dbReference>
<dbReference type="SUPFAM" id="SSF54695">
    <property type="entry name" value="POZ domain"/>
    <property type="match status" value="1"/>
</dbReference>
<proteinExistence type="predicted"/>
<dbReference type="InterPro" id="IPR011333">
    <property type="entry name" value="SKP1/BTB/POZ_sf"/>
</dbReference>
<reference evidence="2" key="1">
    <citation type="journal article" date="2013" name="Genetics">
        <title>The draft genome and transcriptome of Panagrellus redivivus are shaped by the harsh demands of a free-living lifestyle.</title>
        <authorList>
            <person name="Srinivasan J."/>
            <person name="Dillman A.R."/>
            <person name="Macchietto M.G."/>
            <person name="Heikkinen L."/>
            <person name="Lakso M."/>
            <person name="Fracchia K.M."/>
            <person name="Antoshechkin I."/>
            <person name="Mortazavi A."/>
            <person name="Wong G."/>
            <person name="Sternberg P.W."/>
        </authorList>
    </citation>
    <scope>NUCLEOTIDE SEQUENCE [LARGE SCALE GENOMIC DNA]</scope>
    <source>
        <strain evidence="2">MT8872</strain>
    </source>
</reference>
<dbReference type="Gene3D" id="3.30.710.10">
    <property type="entry name" value="Potassium Channel Kv1.1, Chain A"/>
    <property type="match status" value="1"/>
</dbReference>
<evidence type="ECO:0000313" key="2">
    <source>
        <dbReference type="Proteomes" id="UP000492821"/>
    </source>
</evidence>
<evidence type="ECO:0000259" key="1">
    <source>
        <dbReference type="PROSITE" id="PS50097"/>
    </source>
</evidence>
<dbReference type="SUPFAM" id="SSF49599">
    <property type="entry name" value="TRAF domain-like"/>
    <property type="match status" value="1"/>
</dbReference>
<keyword evidence="2" id="KW-1185">Reference proteome</keyword>
<dbReference type="Proteomes" id="UP000492821">
    <property type="component" value="Unassembled WGS sequence"/>
</dbReference>
<name>A0A7E4VP07_PANRE</name>